<keyword evidence="4" id="KW-0418">Kinase</keyword>
<dbReference type="InterPro" id="IPR001245">
    <property type="entry name" value="Ser-Thr/Tyr_kinase_cat_dom"/>
</dbReference>
<dbReference type="PIRSF" id="PIRSF000654">
    <property type="entry name" value="Integrin-linked_kinase"/>
    <property type="match status" value="1"/>
</dbReference>
<evidence type="ECO:0000313" key="4">
    <source>
        <dbReference type="EMBL" id="KOO27221.1"/>
    </source>
</evidence>
<keyword evidence="1" id="KW-0547">Nucleotide-binding</keyword>
<comment type="caution">
    <text evidence="4">The sequence shown here is derived from an EMBL/GenBank/DDBJ whole genome shotgun (WGS) entry which is preliminary data.</text>
</comment>
<dbReference type="SMART" id="SM00220">
    <property type="entry name" value="S_TKc"/>
    <property type="match status" value="1"/>
</dbReference>
<dbReference type="OrthoDB" id="10261027at2759"/>
<protein>
    <submittedName>
        <fullName evidence="4">Pas domain-containing protein tyrosine kinase</fullName>
    </submittedName>
</protein>
<dbReference type="EMBL" id="JWZX01002744">
    <property type="protein sequence ID" value="KOO27221.1"/>
    <property type="molecule type" value="Genomic_DNA"/>
</dbReference>
<keyword evidence="4" id="KW-0808">Transferase</keyword>
<dbReference type="InterPro" id="IPR008271">
    <property type="entry name" value="Ser/Thr_kinase_AS"/>
</dbReference>
<organism evidence="4 5">
    <name type="scientific">Chrysochromulina tobinii</name>
    <dbReference type="NCBI Taxonomy" id="1460289"/>
    <lineage>
        <taxon>Eukaryota</taxon>
        <taxon>Haptista</taxon>
        <taxon>Haptophyta</taxon>
        <taxon>Prymnesiophyceae</taxon>
        <taxon>Prymnesiales</taxon>
        <taxon>Chrysochromulinaceae</taxon>
        <taxon>Chrysochromulina</taxon>
    </lineage>
</organism>
<evidence type="ECO:0000256" key="1">
    <source>
        <dbReference type="ARBA" id="ARBA00022741"/>
    </source>
</evidence>
<dbReference type="PROSITE" id="PS50011">
    <property type="entry name" value="PROTEIN_KINASE_DOM"/>
    <property type="match status" value="1"/>
</dbReference>
<dbReference type="PANTHER" id="PTHR44329:SF298">
    <property type="entry name" value="MIXED LINEAGE KINASE DOMAIN-LIKE PROTEIN"/>
    <property type="match status" value="1"/>
</dbReference>
<evidence type="ECO:0000256" key="2">
    <source>
        <dbReference type="ARBA" id="ARBA00022840"/>
    </source>
</evidence>
<dbReference type="InterPro" id="IPR011009">
    <property type="entry name" value="Kinase-like_dom_sf"/>
</dbReference>
<dbReference type="Pfam" id="PF07714">
    <property type="entry name" value="PK_Tyr_Ser-Thr"/>
    <property type="match status" value="1"/>
</dbReference>
<dbReference type="PANTHER" id="PTHR44329">
    <property type="entry name" value="SERINE/THREONINE-PROTEIN KINASE TNNI3K-RELATED"/>
    <property type="match status" value="1"/>
</dbReference>
<evidence type="ECO:0000259" key="3">
    <source>
        <dbReference type="PROSITE" id="PS50011"/>
    </source>
</evidence>
<dbReference type="GO" id="GO:0004674">
    <property type="term" value="F:protein serine/threonine kinase activity"/>
    <property type="evidence" value="ECO:0007669"/>
    <property type="project" value="TreeGrafter"/>
</dbReference>
<dbReference type="GO" id="GO:0005524">
    <property type="term" value="F:ATP binding"/>
    <property type="evidence" value="ECO:0007669"/>
    <property type="project" value="UniProtKB-KW"/>
</dbReference>
<proteinExistence type="predicted"/>
<dbReference type="InterPro" id="IPR051681">
    <property type="entry name" value="Ser/Thr_Kinases-Pseudokinases"/>
</dbReference>
<evidence type="ECO:0000313" key="5">
    <source>
        <dbReference type="Proteomes" id="UP000037460"/>
    </source>
</evidence>
<dbReference type="SUPFAM" id="SSF56112">
    <property type="entry name" value="Protein kinase-like (PK-like)"/>
    <property type="match status" value="1"/>
</dbReference>
<accession>A0A0M0JKV3</accession>
<gene>
    <name evidence="4" type="ORF">Ctob_003794</name>
</gene>
<name>A0A0M0JKV3_9EUKA</name>
<dbReference type="AlphaFoldDB" id="A0A0M0JKV3"/>
<keyword evidence="5" id="KW-1185">Reference proteome</keyword>
<sequence length="227" mass="25159">MDILSNARHDHIVRFLGGCVEPDNLCILFEFCPQSLYDLLRQADAPLPLLRMLTIARQVALGLFYLHCCKPPVLHLDLKSANVLLDAHGHAKVCDFGLAHLKLGADVRTDRMGSPMWTAPEVLKGDARDEKADTYSYAMLLFELMTRQLPYSGYAAAQVVMGVITNLLPRPELPADAAHYPPALAALMRECWAFEAKQRPDFARILDTLETIAAEAGMPFDSGLRSP</sequence>
<feature type="domain" description="Protein kinase" evidence="3">
    <location>
        <begin position="1"/>
        <end position="212"/>
    </location>
</feature>
<dbReference type="Gene3D" id="1.10.510.10">
    <property type="entry name" value="Transferase(Phosphotransferase) domain 1"/>
    <property type="match status" value="1"/>
</dbReference>
<keyword evidence="2" id="KW-0067">ATP-binding</keyword>
<dbReference type="Proteomes" id="UP000037460">
    <property type="component" value="Unassembled WGS sequence"/>
</dbReference>
<dbReference type="PROSITE" id="PS00108">
    <property type="entry name" value="PROTEIN_KINASE_ST"/>
    <property type="match status" value="1"/>
</dbReference>
<reference evidence="5" key="1">
    <citation type="journal article" date="2015" name="PLoS Genet.">
        <title>Genome Sequence and Transcriptome Analyses of Chrysochromulina tobin: Metabolic Tools for Enhanced Algal Fitness in the Prominent Order Prymnesiales (Haptophyceae).</title>
        <authorList>
            <person name="Hovde B.T."/>
            <person name="Deodato C.R."/>
            <person name="Hunsperger H.M."/>
            <person name="Ryken S.A."/>
            <person name="Yost W."/>
            <person name="Jha R.K."/>
            <person name="Patterson J."/>
            <person name="Monnat R.J. Jr."/>
            <person name="Barlow S.B."/>
            <person name="Starkenburg S.R."/>
            <person name="Cattolico R.A."/>
        </authorList>
    </citation>
    <scope>NUCLEOTIDE SEQUENCE</scope>
    <source>
        <strain evidence="5">CCMP291</strain>
    </source>
</reference>
<dbReference type="InterPro" id="IPR000719">
    <property type="entry name" value="Prot_kinase_dom"/>
</dbReference>